<evidence type="ECO:0000313" key="3">
    <source>
        <dbReference type="EMBL" id="SDP26687.1"/>
    </source>
</evidence>
<dbReference type="SUPFAM" id="SSF53448">
    <property type="entry name" value="Nucleotide-diphospho-sugar transferases"/>
    <property type="match status" value="1"/>
</dbReference>
<dbReference type="PANTHER" id="PTHR48090">
    <property type="entry name" value="UNDECAPRENYL-PHOSPHATE 4-DEOXY-4-FORMAMIDO-L-ARABINOSE TRANSFERASE-RELATED"/>
    <property type="match status" value="1"/>
</dbReference>
<reference evidence="4" key="1">
    <citation type="submission" date="2016-10" db="EMBL/GenBank/DDBJ databases">
        <authorList>
            <person name="Varghese N."/>
            <person name="Submissions S."/>
        </authorList>
    </citation>
    <scope>NUCLEOTIDE SEQUENCE [LARGE SCALE GENOMIC DNA]</scope>
    <source>
        <strain evidence="4">DSM 22329</strain>
    </source>
</reference>
<evidence type="ECO:0000259" key="2">
    <source>
        <dbReference type="Pfam" id="PF00535"/>
    </source>
</evidence>
<gene>
    <name evidence="3" type="ORF">SAMN04489867_1902</name>
</gene>
<dbReference type="GO" id="GO:0016740">
    <property type="term" value="F:transferase activity"/>
    <property type="evidence" value="ECO:0007669"/>
    <property type="project" value="UniProtKB-KW"/>
</dbReference>
<dbReference type="Proteomes" id="UP000199077">
    <property type="component" value="Chromosome I"/>
</dbReference>
<evidence type="ECO:0000313" key="4">
    <source>
        <dbReference type="Proteomes" id="UP000199077"/>
    </source>
</evidence>
<keyword evidence="3" id="KW-0808">Transferase</keyword>
<dbReference type="STRING" id="443156.SAMN04489867_1902"/>
<dbReference type="RefSeq" id="WP_231961000.1">
    <property type="nucleotide sequence ID" value="NZ_LT629711.1"/>
</dbReference>
<dbReference type="PANTHER" id="PTHR48090:SF7">
    <property type="entry name" value="RFBJ PROTEIN"/>
    <property type="match status" value="1"/>
</dbReference>
<dbReference type="AlphaFoldDB" id="A0A1H0RB02"/>
<name>A0A1H0RB02_9MICO</name>
<dbReference type="InterPro" id="IPR050256">
    <property type="entry name" value="Glycosyltransferase_2"/>
</dbReference>
<evidence type="ECO:0000256" key="1">
    <source>
        <dbReference type="ARBA" id="ARBA00006739"/>
    </source>
</evidence>
<dbReference type="CDD" id="cd04179">
    <property type="entry name" value="DPM_DPG-synthase_like"/>
    <property type="match status" value="1"/>
</dbReference>
<dbReference type="EMBL" id="LT629711">
    <property type="protein sequence ID" value="SDP26687.1"/>
    <property type="molecule type" value="Genomic_DNA"/>
</dbReference>
<keyword evidence="4" id="KW-1185">Reference proteome</keyword>
<protein>
    <submittedName>
        <fullName evidence="3">Glycosyl transferase family 2</fullName>
    </submittedName>
</protein>
<dbReference type="Pfam" id="PF00535">
    <property type="entry name" value="Glycos_transf_2"/>
    <property type="match status" value="1"/>
</dbReference>
<sequence>MDSGTAGAGKLLVVIPAFNEEASVAGVIASVRVAVPHADVLVVDDGSRDRTSEVARRAGARVATLPFNLGVGGAMRTGFRHAARGGYAAVVQVDGDGQHDPAQIPLLLAGLSGSDVVIGARFAGSGDYVVRGPRNWAMQVLARLMSWILGVRLNDSTSGFRAAGPQAIRVYAQHYPAEYLGDTLETLVIAHKAGLRVSQVPVAMRPRLGGHPSRGIIGSTFDLARACVVVVLGLVRDWSLAPDGAA</sequence>
<dbReference type="InterPro" id="IPR001173">
    <property type="entry name" value="Glyco_trans_2-like"/>
</dbReference>
<accession>A0A1H0RB02</accession>
<proteinExistence type="inferred from homology"/>
<dbReference type="InterPro" id="IPR029044">
    <property type="entry name" value="Nucleotide-diphossugar_trans"/>
</dbReference>
<dbReference type="Gene3D" id="3.90.550.10">
    <property type="entry name" value="Spore Coat Polysaccharide Biosynthesis Protein SpsA, Chain A"/>
    <property type="match status" value="1"/>
</dbReference>
<feature type="domain" description="Glycosyltransferase 2-like" evidence="2">
    <location>
        <begin position="13"/>
        <end position="136"/>
    </location>
</feature>
<comment type="similarity">
    <text evidence="1">Belongs to the glycosyltransferase 2 family.</text>
</comment>
<organism evidence="3 4">
    <name type="scientific">Pedococcus dokdonensis</name>
    <dbReference type="NCBI Taxonomy" id="443156"/>
    <lineage>
        <taxon>Bacteria</taxon>
        <taxon>Bacillati</taxon>
        <taxon>Actinomycetota</taxon>
        <taxon>Actinomycetes</taxon>
        <taxon>Micrococcales</taxon>
        <taxon>Intrasporangiaceae</taxon>
        <taxon>Pedococcus</taxon>
    </lineage>
</organism>